<reference evidence="6 7" key="1">
    <citation type="journal article" date="2019" name="Sci. Rep.">
        <title>Orb-weaving spider Araneus ventricosus genome elucidates the spidroin gene catalogue.</title>
        <authorList>
            <person name="Kono N."/>
            <person name="Nakamura H."/>
            <person name="Ohtoshi R."/>
            <person name="Moran D.A.P."/>
            <person name="Shinohara A."/>
            <person name="Yoshida Y."/>
            <person name="Fujiwara M."/>
            <person name="Mori M."/>
            <person name="Tomita M."/>
            <person name="Arakawa K."/>
        </authorList>
    </citation>
    <scope>NUCLEOTIDE SEQUENCE [LARGE SCALE GENOMIC DNA]</scope>
</reference>
<keyword evidence="3 5" id="KW-1133">Transmembrane helix</keyword>
<keyword evidence="7" id="KW-1185">Reference proteome</keyword>
<dbReference type="Proteomes" id="UP000499080">
    <property type="component" value="Unassembled WGS sequence"/>
</dbReference>
<sequence>MVTRKFRSLLQAKEAFRQSSSYPHEMKIRELLGLLIGHYQSTAAVAVSAALQGLAAGTFIHVTFLEVIPAEFNESGPRLLKVFFLGLGFVLLLLCSVIMRDASQPLH</sequence>
<dbReference type="InterPro" id="IPR003689">
    <property type="entry name" value="ZIP"/>
</dbReference>
<evidence type="ECO:0000256" key="3">
    <source>
        <dbReference type="ARBA" id="ARBA00022989"/>
    </source>
</evidence>
<evidence type="ECO:0000256" key="4">
    <source>
        <dbReference type="ARBA" id="ARBA00023136"/>
    </source>
</evidence>
<dbReference type="GO" id="GO:0016020">
    <property type="term" value="C:membrane"/>
    <property type="evidence" value="ECO:0007669"/>
    <property type="project" value="UniProtKB-SubCell"/>
</dbReference>
<dbReference type="Pfam" id="PF02535">
    <property type="entry name" value="Zip"/>
    <property type="match status" value="1"/>
</dbReference>
<protein>
    <recommendedName>
        <fullName evidence="8">Zinc transporter ZIP1</fullName>
    </recommendedName>
</protein>
<feature type="transmembrane region" description="Helical" evidence="5">
    <location>
        <begin position="31"/>
        <end position="60"/>
    </location>
</feature>
<dbReference type="OrthoDB" id="448280at2759"/>
<evidence type="ECO:0000256" key="1">
    <source>
        <dbReference type="ARBA" id="ARBA00004141"/>
    </source>
</evidence>
<dbReference type="EMBL" id="BGPR01000629">
    <property type="protein sequence ID" value="GBM29170.1"/>
    <property type="molecule type" value="Genomic_DNA"/>
</dbReference>
<organism evidence="6 7">
    <name type="scientific">Araneus ventricosus</name>
    <name type="common">Orbweaver spider</name>
    <name type="synonym">Epeira ventricosa</name>
    <dbReference type="NCBI Taxonomy" id="182803"/>
    <lineage>
        <taxon>Eukaryota</taxon>
        <taxon>Metazoa</taxon>
        <taxon>Ecdysozoa</taxon>
        <taxon>Arthropoda</taxon>
        <taxon>Chelicerata</taxon>
        <taxon>Arachnida</taxon>
        <taxon>Araneae</taxon>
        <taxon>Araneomorphae</taxon>
        <taxon>Entelegynae</taxon>
        <taxon>Araneoidea</taxon>
        <taxon>Araneidae</taxon>
        <taxon>Araneus</taxon>
    </lineage>
</organism>
<accession>A0A4Y2EJ47</accession>
<name>A0A4Y2EJ47_ARAVE</name>
<dbReference type="AlphaFoldDB" id="A0A4Y2EJ47"/>
<evidence type="ECO:0000313" key="7">
    <source>
        <dbReference type="Proteomes" id="UP000499080"/>
    </source>
</evidence>
<gene>
    <name evidence="6" type="ORF">AVEN_27789_1</name>
</gene>
<dbReference type="GO" id="GO:0046873">
    <property type="term" value="F:metal ion transmembrane transporter activity"/>
    <property type="evidence" value="ECO:0007669"/>
    <property type="project" value="InterPro"/>
</dbReference>
<keyword evidence="2 5" id="KW-0812">Transmembrane</keyword>
<comment type="subcellular location">
    <subcellularLocation>
        <location evidence="1">Membrane</location>
        <topology evidence="1">Multi-pass membrane protein</topology>
    </subcellularLocation>
</comment>
<comment type="caution">
    <text evidence="6">The sequence shown here is derived from an EMBL/GenBank/DDBJ whole genome shotgun (WGS) entry which is preliminary data.</text>
</comment>
<evidence type="ECO:0008006" key="8">
    <source>
        <dbReference type="Google" id="ProtNLM"/>
    </source>
</evidence>
<proteinExistence type="predicted"/>
<evidence type="ECO:0000256" key="5">
    <source>
        <dbReference type="SAM" id="Phobius"/>
    </source>
</evidence>
<feature type="transmembrane region" description="Helical" evidence="5">
    <location>
        <begin position="80"/>
        <end position="99"/>
    </location>
</feature>
<evidence type="ECO:0000313" key="6">
    <source>
        <dbReference type="EMBL" id="GBM29170.1"/>
    </source>
</evidence>
<evidence type="ECO:0000256" key="2">
    <source>
        <dbReference type="ARBA" id="ARBA00022692"/>
    </source>
</evidence>
<keyword evidence="4 5" id="KW-0472">Membrane</keyword>